<dbReference type="Proteomes" id="UP000292298">
    <property type="component" value="Unassembled WGS sequence"/>
</dbReference>
<comment type="caution">
    <text evidence="1">The sequence shown here is derived from an EMBL/GenBank/DDBJ whole genome shotgun (WGS) entry which is preliminary data.</text>
</comment>
<evidence type="ECO:0000313" key="2">
    <source>
        <dbReference type="Proteomes" id="UP000292298"/>
    </source>
</evidence>
<sequence>MRTTNKAMNLAARYDDALAEAERTLKPAYDAAIAEARSARKELIEATGDNDTGPWEAIIQDACTRRFPPRETARSTMTMLLGRFAQDQWIFDADKTKGAILISRLPALTSGWNATQKATVADAVTMATRCELEHGVMVWPESVTAHLEPYQAKQVAILADPEAVAAEDQRQTQAHDRLTEAESILDALEAAAPNLPRVLSENSNEEAAA</sequence>
<proteinExistence type="predicted"/>
<name>A0A4Q8D0F4_9GAMM</name>
<accession>A0A4Q8D0F4</accession>
<evidence type="ECO:0000313" key="1">
    <source>
        <dbReference type="EMBL" id="RZU98778.1"/>
    </source>
</evidence>
<gene>
    <name evidence="1" type="ORF">EV698_1040</name>
</gene>
<dbReference type="RefSeq" id="WP_130503063.1">
    <property type="nucleotide sequence ID" value="NZ_SHLI01000001.1"/>
</dbReference>
<dbReference type="AlphaFoldDB" id="A0A4Q8D0F4"/>
<dbReference type="EMBL" id="SHLI01000001">
    <property type="protein sequence ID" value="RZU98778.1"/>
    <property type="molecule type" value="Genomic_DNA"/>
</dbReference>
<reference evidence="1 2" key="1">
    <citation type="submission" date="2019-02" db="EMBL/GenBank/DDBJ databases">
        <title>Genomic Encyclopedia of Type Strains, Phase IV (KMG-IV): sequencing the most valuable type-strain genomes for metagenomic binning, comparative biology and taxonomic classification.</title>
        <authorList>
            <person name="Goeker M."/>
        </authorList>
    </citation>
    <scope>NUCLEOTIDE SEQUENCE [LARGE SCALE GENOMIC DNA]</scope>
    <source>
        <strain evidence="1 2">DSM 21056</strain>
    </source>
</reference>
<keyword evidence="2" id="KW-1185">Reference proteome</keyword>
<protein>
    <submittedName>
        <fullName evidence="1">Uncharacterized protein</fullName>
    </submittedName>
</protein>
<organism evidence="1 2">
    <name type="scientific">Spiribacter vilamensis</name>
    <dbReference type="NCBI Taxonomy" id="531306"/>
    <lineage>
        <taxon>Bacteria</taxon>
        <taxon>Pseudomonadati</taxon>
        <taxon>Pseudomonadota</taxon>
        <taxon>Gammaproteobacteria</taxon>
        <taxon>Chromatiales</taxon>
        <taxon>Ectothiorhodospiraceae</taxon>
        <taxon>Spiribacter</taxon>
    </lineage>
</organism>